<evidence type="ECO:0000313" key="2">
    <source>
        <dbReference type="EMBL" id="GJS93678.1"/>
    </source>
</evidence>
<dbReference type="PANTHER" id="PTHR46148:SF59">
    <property type="entry name" value="NUCLEOTIDYLTRANSFERASE, RIBONUCLEASE H"/>
    <property type="match status" value="1"/>
</dbReference>
<accession>A0ABQ4ZXY9</accession>
<feature type="domain" description="Tf2-1-like SH3-like" evidence="1">
    <location>
        <begin position="326"/>
        <end position="366"/>
    </location>
</feature>
<dbReference type="Gene3D" id="2.40.70.10">
    <property type="entry name" value="Acid Proteases"/>
    <property type="match status" value="1"/>
</dbReference>
<name>A0ABQ4ZXY9_9ASTR</name>
<gene>
    <name evidence="2" type="ORF">Tco_0800646</name>
</gene>
<keyword evidence="2" id="KW-0548">Nucleotidyltransferase</keyword>
<feature type="non-terminal residue" evidence="2">
    <location>
        <position position="1"/>
    </location>
</feature>
<reference evidence="2" key="1">
    <citation type="journal article" date="2022" name="Int. J. Mol. Sci.">
        <title>Draft Genome of Tanacetum Coccineum: Genomic Comparison of Closely Related Tanacetum-Family Plants.</title>
        <authorList>
            <person name="Yamashiro T."/>
            <person name="Shiraishi A."/>
            <person name="Nakayama K."/>
            <person name="Satake H."/>
        </authorList>
    </citation>
    <scope>NUCLEOTIDE SEQUENCE</scope>
</reference>
<dbReference type="InterPro" id="IPR056924">
    <property type="entry name" value="SH3_Tf2-1"/>
</dbReference>
<keyword evidence="3" id="KW-1185">Reference proteome</keyword>
<evidence type="ECO:0000259" key="1">
    <source>
        <dbReference type="Pfam" id="PF24626"/>
    </source>
</evidence>
<dbReference type="PANTHER" id="PTHR46148">
    <property type="entry name" value="CHROMO DOMAIN-CONTAINING PROTEIN"/>
    <property type="match status" value="1"/>
</dbReference>
<reference evidence="2" key="2">
    <citation type="submission" date="2022-01" db="EMBL/GenBank/DDBJ databases">
        <authorList>
            <person name="Yamashiro T."/>
            <person name="Shiraishi A."/>
            <person name="Satake H."/>
            <person name="Nakayama K."/>
        </authorList>
    </citation>
    <scope>NUCLEOTIDE SEQUENCE</scope>
</reference>
<dbReference type="CDD" id="cd00303">
    <property type="entry name" value="retropepsin_like"/>
    <property type="match status" value="1"/>
</dbReference>
<sequence>LTPTRMSLELADRSITRPKGVTEDIFVKVGNFHFPTDFVVVDFEADPRVPLILGRSFLRTSRALIDVYEGELVLRDGNEQITFHVDGTSKHPQKHVNESIKMVNDTCKDSFKKFTNEPALVCLPPPEDANDEKEKQEVKNLAEPTAKHQSRIKPCLKNFKQARDPNRHSAGAVLDEEHSLFYNAGEQDLDRVTRSVLGERYEGVEVCETFYTCSDSLLLTPLCCDDIHDVTPRVSALARFDIGDSFRHEYGLSPSDRCYHASIRCASFKALYGRKCRSPIMWADVGEGQLIGPELVQETTEKISQIKDRLKAAVVRLGRKGRYSFTRFVGPFEIIEKVGPVAYRLNLPEKLNGVHDTFHVSNLKKCLVDPTLQVPLDEIRVDAKLNFVEEPVEILEREFKKLKRSRIAIVKVRWNSKRGPEFTWEREDQIKLKYLHLFSDVSS</sequence>
<keyword evidence="2" id="KW-0808">Transferase</keyword>
<dbReference type="Pfam" id="PF24626">
    <property type="entry name" value="SH3_Tf2-1"/>
    <property type="match status" value="1"/>
</dbReference>
<dbReference type="EMBL" id="BQNB010011674">
    <property type="protein sequence ID" value="GJS93678.1"/>
    <property type="molecule type" value="Genomic_DNA"/>
</dbReference>
<organism evidence="2 3">
    <name type="scientific">Tanacetum coccineum</name>
    <dbReference type="NCBI Taxonomy" id="301880"/>
    <lineage>
        <taxon>Eukaryota</taxon>
        <taxon>Viridiplantae</taxon>
        <taxon>Streptophyta</taxon>
        <taxon>Embryophyta</taxon>
        <taxon>Tracheophyta</taxon>
        <taxon>Spermatophyta</taxon>
        <taxon>Magnoliopsida</taxon>
        <taxon>eudicotyledons</taxon>
        <taxon>Gunneridae</taxon>
        <taxon>Pentapetalae</taxon>
        <taxon>asterids</taxon>
        <taxon>campanulids</taxon>
        <taxon>Asterales</taxon>
        <taxon>Asteraceae</taxon>
        <taxon>Asteroideae</taxon>
        <taxon>Anthemideae</taxon>
        <taxon>Anthemidinae</taxon>
        <taxon>Tanacetum</taxon>
    </lineage>
</organism>
<dbReference type="Proteomes" id="UP001151760">
    <property type="component" value="Unassembled WGS sequence"/>
</dbReference>
<dbReference type="GO" id="GO:0003964">
    <property type="term" value="F:RNA-directed DNA polymerase activity"/>
    <property type="evidence" value="ECO:0007669"/>
    <property type="project" value="UniProtKB-KW"/>
</dbReference>
<evidence type="ECO:0000313" key="3">
    <source>
        <dbReference type="Proteomes" id="UP001151760"/>
    </source>
</evidence>
<comment type="caution">
    <text evidence="2">The sequence shown here is derived from an EMBL/GenBank/DDBJ whole genome shotgun (WGS) entry which is preliminary data.</text>
</comment>
<protein>
    <submittedName>
        <fullName evidence="2">Reverse transcriptase domain-containing protein</fullName>
    </submittedName>
</protein>
<proteinExistence type="predicted"/>
<keyword evidence="2" id="KW-0695">RNA-directed DNA polymerase</keyword>
<dbReference type="InterPro" id="IPR021109">
    <property type="entry name" value="Peptidase_aspartic_dom_sf"/>
</dbReference>